<protein>
    <submittedName>
        <fullName evidence="1">Uncharacterized protein</fullName>
    </submittedName>
</protein>
<gene>
    <name evidence="1" type="ORF">A6A03_05085</name>
</gene>
<dbReference type="AlphaFoldDB" id="A0A178LVK3"/>
<dbReference type="RefSeq" id="WP_066791249.1">
    <property type="nucleotide sequence ID" value="NZ_LWQS01000103.1"/>
</dbReference>
<organism evidence="1 2">
    <name type="scientific">Chloroflexus islandicus</name>
    <dbReference type="NCBI Taxonomy" id="1707952"/>
    <lineage>
        <taxon>Bacteria</taxon>
        <taxon>Bacillati</taxon>
        <taxon>Chloroflexota</taxon>
        <taxon>Chloroflexia</taxon>
        <taxon>Chloroflexales</taxon>
        <taxon>Chloroflexineae</taxon>
        <taxon>Chloroflexaceae</taxon>
        <taxon>Chloroflexus</taxon>
    </lineage>
</organism>
<comment type="caution">
    <text evidence="1">The sequence shown here is derived from an EMBL/GenBank/DDBJ whole genome shotgun (WGS) entry which is preliminary data.</text>
</comment>
<evidence type="ECO:0000313" key="1">
    <source>
        <dbReference type="EMBL" id="OAN38265.1"/>
    </source>
</evidence>
<dbReference type="STRING" id="1707952.A6A03_05085"/>
<name>A0A178LVK3_9CHLR</name>
<proteinExistence type="predicted"/>
<dbReference type="EMBL" id="LWQS01000103">
    <property type="protein sequence ID" value="OAN38265.1"/>
    <property type="molecule type" value="Genomic_DNA"/>
</dbReference>
<dbReference type="Proteomes" id="UP000078287">
    <property type="component" value="Unassembled WGS sequence"/>
</dbReference>
<reference evidence="1 2" key="1">
    <citation type="submission" date="2016-04" db="EMBL/GenBank/DDBJ databases">
        <title>Chloroflexus islandicus sp. nov., a thermophilic filamentous anoxygenic phototrophic bacterium from geyser Strokkur (Iceland).</title>
        <authorList>
            <person name="Gaisin V.A."/>
            <person name="Kalashnikov A.M."/>
            <person name="Sukhacheva M.V."/>
            <person name="Grouzdev D.S."/>
            <person name="Ivanov T.M."/>
            <person name="Kuznetsov B."/>
            <person name="Gorlenko V.M."/>
        </authorList>
    </citation>
    <scope>NUCLEOTIDE SEQUENCE [LARGE SCALE GENOMIC DNA]</scope>
    <source>
        <strain evidence="2">isl-2</strain>
    </source>
</reference>
<sequence>MPESIQWTLSVAVAGGPRKTESQTLPVDVYLKGQVQIAAASGATPGQANFAAPSGGGTVRFVLISASRYDATPPLTYTVDGGSAITLDGPHLLIGAGAVALLGTANLDFAFSNPTAQPVTVEVLIGRDAA</sequence>
<evidence type="ECO:0000313" key="2">
    <source>
        <dbReference type="Proteomes" id="UP000078287"/>
    </source>
</evidence>
<keyword evidence="2" id="KW-1185">Reference proteome</keyword>
<dbReference type="OrthoDB" id="3383065at2"/>
<accession>A0A178LVK3</accession>